<name>A0ACB7ZGL7_9ERIC</name>
<evidence type="ECO:0000313" key="2">
    <source>
        <dbReference type="Proteomes" id="UP000828048"/>
    </source>
</evidence>
<gene>
    <name evidence="1" type="ORF">Vadar_000274</name>
</gene>
<accession>A0ACB7ZGL7</accession>
<keyword evidence="2" id="KW-1185">Reference proteome</keyword>
<dbReference type="Proteomes" id="UP000828048">
    <property type="component" value="Chromosome 9"/>
</dbReference>
<sequence>MSSEGIMDGEEHGTHHANSSSSSSLEDSTVSNGSSLSSLSAMRDDDDDDDDDDTSSPSTSCSSNSSSTGPLCDLSELMAQLPIKRGLSEFYQGKSQSFTCLSRVKSIEDLPKKEATPYRTRRKLLKESKSYTGGLDAYKLHTLPRPVISKKFISRGQLPFPSSSFQSRRASFVIGNCRPPFIPVQKGLGC</sequence>
<organism evidence="1 2">
    <name type="scientific">Vaccinium darrowii</name>
    <dbReference type="NCBI Taxonomy" id="229202"/>
    <lineage>
        <taxon>Eukaryota</taxon>
        <taxon>Viridiplantae</taxon>
        <taxon>Streptophyta</taxon>
        <taxon>Embryophyta</taxon>
        <taxon>Tracheophyta</taxon>
        <taxon>Spermatophyta</taxon>
        <taxon>Magnoliopsida</taxon>
        <taxon>eudicotyledons</taxon>
        <taxon>Gunneridae</taxon>
        <taxon>Pentapetalae</taxon>
        <taxon>asterids</taxon>
        <taxon>Ericales</taxon>
        <taxon>Ericaceae</taxon>
        <taxon>Vaccinioideae</taxon>
        <taxon>Vaccinieae</taxon>
        <taxon>Vaccinium</taxon>
    </lineage>
</organism>
<evidence type="ECO:0000313" key="1">
    <source>
        <dbReference type="EMBL" id="KAH7864949.1"/>
    </source>
</evidence>
<proteinExistence type="predicted"/>
<reference evidence="1 2" key="1">
    <citation type="journal article" date="2021" name="Hortic Res">
        <title>High-quality reference genome and annotation aids understanding of berry development for evergreen blueberry (Vaccinium darrowii).</title>
        <authorList>
            <person name="Yu J."/>
            <person name="Hulse-Kemp A.M."/>
            <person name="Babiker E."/>
            <person name="Staton M."/>
        </authorList>
    </citation>
    <scope>NUCLEOTIDE SEQUENCE [LARGE SCALE GENOMIC DNA]</scope>
    <source>
        <strain evidence="2">cv. NJ 8807/NJ 8810</strain>
        <tissue evidence="1">Young leaf</tissue>
    </source>
</reference>
<protein>
    <submittedName>
        <fullName evidence="1">Uncharacterized protein</fullName>
    </submittedName>
</protein>
<dbReference type="EMBL" id="CM037159">
    <property type="protein sequence ID" value="KAH7864949.1"/>
    <property type="molecule type" value="Genomic_DNA"/>
</dbReference>
<comment type="caution">
    <text evidence="1">The sequence shown here is derived from an EMBL/GenBank/DDBJ whole genome shotgun (WGS) entry which is preliminary data.</text>
</comment>